<dbReference type="STRING" id="1173027.Mic7113_2168"/>
<dbReference type="PANTHER" id="PTHR23159:SF31">
    <property type="entry name" value="CENTROSOME-ASSOCIATED PROTEIN CEP250 ISOFORM X1"/>
    <property type="match status" value="1"/>
</dbReference>
<dbReference type="OrthoDB" id="9812848at2"/>
<evidence type="ECO:0000256" key="2">
    <source>
        <dbReference type="SAM" id="Phobius"/>
    </source>
</evidence>
<accession>K9WCL5</accession>
<dbReference type="PANTHER" id="PTHR23159">
    <property type="entry name" value="CENTROSOMAL PROTEIN 2"/>
    <property type="match status" value="1"/>
</dbReference>
<keyword evidence="1" id="KW-0175">Coiled coil</keyword>
<keyword evidence="4" id="KW-1185">Reference proteome</keyword>
<reference evidence="3 4" key="1">
    <citation type="submission" date="2012-06" db="EMBL/GenBank/DDBJ databases">
        <title>Finished chromosome of genome of Microcoleus sp. PCC 7113.</title>
        <authorList>
            <consortium name="US DOE Joint Genome Institute"/>
            <person name="Gugger M."/>
            <person name="Coursin T."/>
            <person name="Rippka R."/>
            <person name="Tandeau De Marsac N."/>
            <person name="Huntemann M."/>
            <person name="Wei C.-L."/>
            <person name="Han J."/>
            <person name="Detter J.C."/>
            <person name="Han C."/>
            <person name="Tapia R."/>
            <person name="Chen A."/>
            <person name="Kyrpides N."/>
            <person name="Mavromatis K."/>
            <person name="Markowitz V."/>
            <person name="Szeto E."/>
            <person name="Ivanova N."/>
            <person name="Pagani I."/>
            <person name="Pati A."/>
            <person name="Goodwin L."/>
            <person name="Nordberg H.P."/>
            <person name="Cantor M.N."/>
            <person name="Hua S.X."/>
            <person name="Woyke T."/>
            <person name="Kerfeld C.A."/>
        </authorList>
    </citation>
    <scope>NUCLEOTIDE SEQUENCE [LARGE SCALE GENOMIC DNA]</scope>
    <source>
        <strain evidence="3 4">PCC 7113</strain>
    </source>
</reference>
<evidence type="ECO:0000313" key="3">
    <source>
        <dbReference type="EMBL" id="AFZ17983.1"/>
    </source>
</evidence>
<dbReference type="eggNOG" id="COG4372">
    <property type="taxonomic scope" value="Bacteria"/>
</dbReference>
<name>K9WCL5_9CYAN</name>
<dbReference type="KEGG" id="mic:Mic7113_2168"/>
<evidence type="ECO:0000313" key="4">
    <source>
        <dbReference type="Proteomes" id="UP000010471"/>
    </source>
</evidence>
<keyword evidence="2" id="KW-0472">Membrane</keyword>
<feature type="coiled-coil region" evidence="1">
    <location>
        <begin position="78"/>
        <end position="316"/>
    </location>
</feature>
<sequence>MTSGYILIVAILLLGGVIATLGDRIGTKVGKARLSLFNLRPRKTATLVTVITGSLISATTLGILFATSGSIRDGLLRLDEIKKNLRIARGEIQTINQQKQQVESELTQARTQQSEAQKRLDIINQNFQKAQAQLKNISGQATVLRSEIKSLLAERQQLLQQRNQLTEQITQLQTQVAQLRESVTQRDEELVKRGQTIEERNQELARKNQTIKERNQELQEKARAITESEERLKELEQEFKQVIVQREARYKEREEKLRAAITQREARLQELEQELTQRESQLAAQEKQLGEREKQLAFLRQEVETLEQYYQNYQVLRQGNVALVRGQVLAFGVVRVVDPKAAPQAIEQLLREANRKAVEITRQNRTDADEPLVKIPKSQVEVLINQIKDGKDYVVRILSVGNYVEGEKDIQVFADAVPNQVVFPAEELLATVSVDASTMTNEQIRQRLDQLLAAAQFRARRAGILGSIQIGDGRIITVINFIEQLEKYGQSVDIKAITQETTPTAGPLKLQLVAMHNGQVLFKT</sequence>
<dbReference type="RefSeq" id="WP_015182135.1">
    <property type="nucleotide sequence ID" value="NC_019738.1"/>
</dbReference>
<keyword evidence="2" id="KW-1133">Transmembrane helix</keyword>
<dbReference type="InterPro" id="IPR021435">
    <property type="entry name" value="DUF3084"/>
</dbReference>
<dbReference type="Proteomes" id="UP000010471">
    <property type="component" value="Chromosome"/>
</dbReference>
<protein>
    <recommendedName>
        <fullName evidence="5">DUF3084 domain-containing protein</fullName>
    </recommendedName>
</protein>
<dbReference type="Gene3D" id="1.10.287.1490">
    <property type="match status" value="1"/>
</dbReference>
<dbReference type="AlphaFoldDB" id="K9WCL5"/>
<proteinExistence type="predicted"/>
<gene>
    <name evidence="3" type="ORF">Mic7113_2168</name>
</gene>
<organism evidence="3 4">
    <name type="scientific">Allocoleopsis franciscana PCC 7113</name>
    <dbReference type="NCBI Taxonomy" id="1173027"/>
    <lineage>
        <taxon>Bacteria</taxon>
        <taxon>Bacillati</taxon>
        <taxon>Cyanobacteriota</taxon>
        <taxon>Cyanophyceae</taxon>
        <taxon>Coleofasciculales</taxon>
        <taxon>Coleofasciculaceae</taxon>
        <taxon>Allocoleopsis</taxon>
        <taxon>Allocoleopsis franciscana</taxon>
    </lineage>
</organism>
<dbReference type="PATRIC" id="fig|1173027.3.peg.2366"/>
<feature type="transmembrane region" description="Helical" evidence="2">
    <location>
        <begin position="6"/>
        <end position="25"/>
    </location>
</feature>
<evidence type="ECO:0008006" key="5">
    <source>
        <dbReference type="Google" id="ProtNLM"/>
    </source>
</evidence>
<dbReference type="SUPFAM" id="SSF57997">
    <property type="entry name" value="Tropomyosin"/>
    <property type="match status" value="1"/>
</dbReference>
<evidence type="ECO:0000256" key="1">
    <source>
        <dbReference type="SAM" id="Coils"/>
    </source>
</evidence>
<dbReference type="HOGENOM" id="CLU_033222_0_0_3"/>
<feature type="transmembrane region" description="Helical" evidence="2">
    <location>
        <begin position="45"/>
        <end position="66"/>
    </location>
</feature>
<dbReference type="EMBL" id="CP003630">
    <property type="protein sequence ID" value="AFZ17983.1"/>
    <property type="molecule type" value="Genomic_DNA"/>
</dbReference>
<keyword evidence="2" id="KW-0812">Transmembrane</keyword>
<dbReference type="Pfam" id="PF11283">
    <property type="entry name" value="DUF3084"/>
    <property type="match status" value="1"/>
</dbReference>